<reference evidence="1 2" key="1">
    <citation type="submission" date="2015-07" db="EMBL/GenBank/DDBJ databases">
        <title>The genome of Habropoda laboriosa.</title>
        <authorList>
            <person name="Pan H."/>
            <person name="Kapheim K."/>
        </authorList>
    </citation>
    <scope>NUCLEOTIDE SEQUENCE [LARGE SCALE GENOMIC DNA]</scope>
    <source>
        <strain evidence="1">0110345459</strain>
    </source>
</reference>
<protein>
    <submittedName>
        <fullName evidence="1">Uncharacterized protein</fullName>
    </submittedName>
</protein>
<dbReference type="AlphaFoldDB" id="A0A0L7QMT6"/>
<evidence type="ECO:0000313" key="1">
    <source>
        <dbReference type="EMBL" id="KOC59928.1"/>
    </source>
</evidence>
<gene>
    <name evidence="1" type="ORF">WH47_10522</name>
</gene>
<name>A0A0L7QMT6_9HYME</name>
<accession>A0A0L7QMT6</accession>
<organism evidence="1 2">
    <name type="scientific">Habropoda laboriosa</name>
    <dbReference type="NCBI Taxonomy" id="597456"/>
    <lineage>
        <taxon>Eukaryota</taxon>
        <taxon>Metazoa</taxon>
        <taxon>Ecdysozoa</taxon>
        <taxon>Arthropoda</taxon>
        <taxon>Hexapoda</taxon>
        <taxon>Insecta</taxon>
        <taxon>Pterygota</taxon>
        <taxon>Neoptera</taxon>
        <taxon>Endopterygota</taxon>
        <taxon>Hymenoptera</taxon>
        <taxon>Apocrita</taxon>
        <taxon>Aculeata</taxon>
        <taxon>Apoidea</taxon>
        <taxon>Anthophila</taxon>
        <taxon>Apidae</taxon>
        <taxon>Habropoda</taxon>
    </lineage>
</organism>
<dbReference type="Proteomes" id="UP000053825">
    <property type="component" value="Unassembled WGS sequence"/>
</dbReference>
<sequence length="49" mass="5698">MEERYHSCDDQAFYFTIRQLYSALSDGPVLAMKLLKSVPRNFGSNRDLI</sequence>
<keyword evidence="2" id="KW-1185">Reference proteome</keyword>
<evidence type="ECO:0000313" key="2">
    <source>
        <dbReference type="Proteomes" id="UP000053825"/>
    </source>
</evidence>
<dbReference type="EMBL" id="KQ414874">
    <property type="protein sequence ID" value="KOC59928.1"/>
    <property type="molecule type" value="Genomic_DNA"/>
</dbReference>
<proteinExistence type="predicted"/>